<dbReference type="AlphaFoldDB" id="F7BY71"/>
<dbReference type="GeneTree" id="ENSGT01030000234531"/>
<dbReference type="Gene3D" id="3.80.10.10">
    <property type="entry name" value="Ribonuclease Inhibitor"/>
    <property type="match status" value="1"/>
</dbReference>
<dbReference type="Proteomes" id="UP000002280">
    <property type="component" value="Chromosome 3"/>
</dbReference>
<evidence type="ECO:0000313" key="9">
    <source>
        <dbReference type="Proteomes" id="UP000002280"/>
    </source>
</evidence>
<evidence type="ECO:0000256" key="2">
    <source>
        <dbReference type="ARBA" id="ARBA00009552"/>
    </source>
</evidence>
<dbReference type="InterPro" id="IPR001611">
    <property type="entry name" value="Leu-rich_rpt"/>
</dbReference>
<keyword evidence="7" id="KW-0732">Signal</keyword>
<dbReference type="PANTHER" id="PTHR14224">
    <property type="entry name" value="SIMILAR TO PREFERENTIALLY EXPRESSED ANTIGEN IN MELANOMA-LIKE 3"/>
    <property type="match status" value="1"/>
</dbReference>
<evidence type="ECO:0000256" key="6">
    <source>
        <dbReference type="ARBA" id="ARBA00022737"/>
    </source>
</evidence>
<keyword evidence="9" id="KW-1185">Reference proteome</keyword>
<reference evidence="8" key="3">
    <citation type="submission" date="2025-09" db="UniProtKB">
        <authorList>
            <consortium name="Ensembl"/>
        </authorList>
    </citation>
    <scope>IDENTIFICATION</scope>
</reference>
<dbReference type="OMA" id="WWENPEL"/>
<proteinExistence type="inferred from homology"/>
<keyword evidence="5" id="KW-0433">Leucine-rich repeat</keyword>
<organism evidence="8 9">
    <name type="scientific">Monodelphis domestica</name>
    <name type="common">Gray short-tailed opossum</name>
    <dbReference type="NCBI Taxonomy" id="13616"/>
    <lineage>
        <taxon>Eukaryota</taxon>
        <taxon>Metazoa</taxon>
        <taxon>Chordata</taxon>
        <taxon>Craniata</taxon>
        <taxon>Vertebrata</taxon>
        <taxon>Euteleostomi</taxon>
        <taxon>Mammalia</taxon>
        <taxon>Metatheria</taxon>
        <taxon>Didelphimorphia</taxon>
        <taxon>Didelphidae</taxon>
        <taxon>Monodelphis</taxon>
    </lineage>
</organism>
<evidence type="ECO:0000256" key="1">
    <source>
        <dbReference type="ARBA" id="ARBA00004496"/>
    </source>
</evidence>
<dbReference type="Bgee" id="ENSMODG00000011150">
    <property type="expression patterns" value="Expressed in ovary and 2 other cell types or tissues"/>
</dbReference>
<dbReference type="KEGG" id="mdo:107651925"/>
<reference evidence="8 9" key="1">
    <citation type="journal article" date="2007" name="Nature">
        <title>Genome of the marsupial Monodelphis domestica reveals innovation in non-coding sequences.</title>
        <authorList>
            <person name="Mikkelsen T.S."/>
            <person name="Wakefield M.J."/>
            <person name="Aken B."/>
            <person name="Amemiya C.T."/>
            <person name="Chang J.L."/>
            <person name="Duke S."/>
            <person name="Garber M."/>
            <person name="Gentles A.J."/>
            <person name="Goodstadt L."/>
            <person name="Heger A."/>
            <person name="Jurka J."/>
            <person name="Kamal M."/>
            <person name="Mauceli E."/>
            <person name="Searle S.M."/>
            <person name="Sharpe T."/>
            <person name="Baker M.L."/>
            <person name="Batzer M.A."/>
            <person name="Benos P.V."/>
            <person name="Belov K."/>
            <person name="Clamp M."/>
            <person name="Cook A."/>
            <person name="Cuff J."/>
            <person name="Das R."/>
            <person name="Davidow L."/>
            <person name="Deakin J.E."/>
            <person name="Fazzari M.J."/>
            <person name="Glass J.L."/>
            <person name="Grabherr M."/>
            <person name="Greally J.M."/>
            <person name="Gu W."/>
            <person name="Hore T.A."/>
            <person name="Huttley G.A."/>
            <person name="Kleber M."/>
            <person name="Jirtle R.L."/>
            <person name="Koina E."/>
            <person name="Lee J.T."/>
            <person name="Mahony S."/>
            <person name="Marra M.A."/>
            <person name="Miller R.D."/>
            <person name="Nicholls R.D."/>
            <person name="Oda M."/>
            <person name="Papenfuss A.T."/>
            <person name="Parra Z.E."/>
            <person name="Pollock D.D."/>
            <person name="Ray D.A."/>
            <person name="Schein J.E."/>
            <person name="Speed T.P."/>
            <person name="Thompson K."/>
            <person name="VandeBerg J.L."/>
            <person name="Wade C.M."/>
            <person name="Walker J.A."/>
            <person name="Waters P.D."/>
            <person name="Webber C."/>
            <person name="Weidman J.R."/>
            <person name="Xie X."/>
            <person name="Zody M.C."/>
            <person name="Baldwin J."/>
            <person name="Abdouelleil A."/>
            <person name="Abdulkadir J."/>
            <person name="Abebe A."/>
            <person name="Abera B."/>
            <person name="Abreu J."/>
            <person name="Acer S.C."/>
            <person name="Aftuck L."/>
            <person name="Alexander A."/>
            <person name="An P."/>
            <person name="Anderson E."/>
            <person name="Anderson S."/>
            <person name="Arachi H."/>
            <person name="Azer M."/>
            <person name="Bachantsang P."/>
            <person name="Barry A."/>
            <person name="Bayul T."/>
            <person name="Berlin A."/>
            <person name="Bessette D."/>
            <person name="Bloom T."/>
            <person name="Bloom T."/>
            <person name="Boguslavskiy L."/>
            <person name="Bonnet C."/>
            <person name="Boukhgalter B."/>
            <person name="Bourzgui I."/>
            <person name="Brown A."/>
            <person name="Cahill P."/>
            <person name="Channer S."/>
            <person name="Cheshatsang Y."/>
            <person name="Chuda L."/>
            <person name="Citroen M."/>
            <person name="Collymore A."/>
            <person name="Cooke P."/>
            <person name="Costello M."/>
            <person name="D'Aco K."/>
            <person name="Daza R."/>
            <person name="De Haan G."/>
            <person name="DeGray S."/>
            <person name="DeMaso C."/>
            <person name="Dhargay N."/>
            <person name="Dooley K."/>
            <person name="Dooley E."/>
            <person name="Doricent M."/>
            <person name="Dorje P."/>
            <person name="Dorjee K."/>
            <person name="Dupes A."/>
            <person name="Elong R."/>
            <person name="Falk J."/>
            <person name="Farina A."/>
            <person name="Faro S."/>
            <person name="Ferguson D."/>
            <person name="Fisher S."/>
            <person name="Foley C.D."/>
            <person name="Franke A."/>
            <person name="Friedrich D."/>
            <person name="Gadbois L."/>
            <person name="Gearin G."/>
            <person name="Gearin C.R."/>
            <person name="Giannoukos G."/>
            <person name="Goode T."/>
            <person name="Graham J."/>
            <person name="Grandbois E."/>
            <person name="Grewal S."/>
            <person name="Gyaltsen K."/>
            <person name="Hafez N."/>
            <person name="Hagos B."/>
            <person name="Hall J."/>
            <person name="Henson C."/>
            <person name="Hollinger A."/>
            <person name="Honan T."/>
            <person name="Huard M.D."/>
            <person name="Hughes L."/>
            <person name="Hurhula B."/>
            <person name="Husby M.E."/>
            <person name="Kamat A."/>
            <person name="Kanga B."/>
            <person name="Kashin S."/>
            <person name="Khazanovich D."/>
            <person name="Kisner P."/>
            <person name="Lance K."/>
            <person name="Lara M."/>
            <person name="Lee W."/>
            <person name="Lennon N."/>
            <person name="Letendre F."/>
            <person name="LeVine R."/>
            <person name="Lipovsky A."/>
            <person name="Liu X."/>
            <person name="Liu J."/>
            <person name="Liu S."/>
            <person name="Lokyitsang T."/>
            <person name="Lokyitsang Y."/>
            <person name="Lubonja R."/>
            <person name="Lui A."/>
            <person name="MacDonald P."/>
            <person name="Magnisalis V."/>
            <person name="Maru K."/>
            <person name="Matthews C."/>
            <person name="McCusker W."/>
            <person name="McDonough S."/>
            <person name="Mehta T."/>
            <person name="Meldrim J."/>
            <person name="Meneus L."/>
            <person name="Mihai O."/>
            <person name="Mihalev A."/>
            <person name="Mihova T."/>
            <person name="Mittelman R."/>
            <person name="Mlenga V."/>
            <person name="Montmayeur A."/>
            <person name="Mulrain L."/>
            <person name="Navidi A."/>
            <person name="Naylor J."/>
            <person name="Negash T."/>
            <person name="Nguyen T."/>
            <person name="Nguyen N."/>
            <person name="Nicol R."/>
            <person name="Norbu C."/>
            <person name="Norbu N."/>
            <person name="Novod N."/>
            <person name="O'Neill B."/>
            <person name="Osman S."/>
            <person name="Markiewicz E."/>
            <person name="Oyono O.L."/>
            <person name="Patti C."/>
            <person name="Phunkhang P."/>
            <person name="Pierre F."/>
            <person name="Priest M."/>
            <person name="Raghuraman S."/>
            <person name="Rege F."/>
            <person name="Reyes R."/>
            <person name="Rise C."/>
            <person name="Rogov P."/>
            <person name="Ross K."/>
            <person name="Ryan E."/>
            <person name="Settipalli S."/>
            <person name="Shea T."/>
            <person name="Sherpa N."/>
            <person name="Shi L."/>
            <person name="Shih D."/>
            <person name="Sparrow T."/>
            <person name="Spaulding J."/>
            <person name="Stalker J."/>
            <person name="Stange-Thomann N."/>
            <person name="Stavropoulos S."/>
            <person name="Stone C."/>
            <person name="Strader C."/>
            <person name="Tesfaye S."/>
            <person name="Thomson T."/>
            <person name="Thoulutsang Y."/>
            <person name="Thoulutsang D."/>
            <person name="Topham K."/>
            <person name="Topping I."/>
            <person name="Tsamla T."/>
            <person name="Vassiliev H."/>
            <person name="Vo A."/>
            <person name="Wangchuk T."/>
            <person name="Wangdi T."/>
            <person name="Weiand M."/>
            <person name="Wilkinson J."/>
            <person name="Wilson A."/>
            <person name="Yadav S."/>
            <person name="Young G."/>
            <person name="Yu Q."/>
            <person name="Zembek L."/>
            <person name="Zhong D."/>
            <person name="Zimmer A."/>
            <person name="Zwirko Z."/>
            <person name="Jaffe D.B."/>
            <person name="Alvarez P."/>
            <person name="Brockman W."/>
            <person name="Butler J."/>
            <person name="Chin C."/>
            <person name="Gnerre S."/>
            <person name="MacCallum I."/>
            <person name="Graves J.A."/>
            <person name="Ponting C.P."/>
            <person name="Breen M."/>
            <person name="Samollow P.B."/>
            <person name="Lander E.S."/>
            <person name="Lindblad-Toh K."/>
        </authorList>
    </citation>
    <scope>NUCLEOTIDE SEQUENCE [LARGE SCALE GENOMIC DNA]</scope>
</reference>
<dbReference type="PANTHER" id="PTHR14224:SF9">
    <property type="entry name" value="LEUCINE-RICH REPEAT-CONTAINING PROTEIN 14"/>
    <property type="match status" value="1"/>
</dbReference>
<accession>F7BY71</accession>
<name>F7BY71_MONDO</name>
<sequence>MHSLLFLSAWQVVQDEVSACQALDSLPWNLYHVLFKVAFRDKKTSFLSSLVKRWPFSKLEVRTLLHTCRQPHKALFKKCPDCRWTLPQNDFGKTVFDVIIQGVTSHIRRAIDHPQELPHRRLWQLDITGFLNNEFGWNIWFMKMWTNSLDQARNCIFPNQDTLGPQNQAMGQARKAHPSPRVPLEACVDLLVDLQVAFQSQGFLRAAFQGNRNSPLRLVCRDFWNADLTAQAIAGFLDLLDTPPLRRVDLGFREMDFLTARYSVAQLARFENLKSLRLCHFDICGNWQLDPMRKEDFYYFANELSDLRQLKEITMCHFHLSGQVQTLLSGIEGSLESLELSSCSLANEDLVYLAQSHHGANLMKLDLSGNNLTDKLDAFLELLEAASGSLESLNITKCYLQDIHFYKILPSLYKCKRLAHLGLFGNLLSSESLRALKEPLQQKLLNLKTMSLSVFSDNLTQQLPLPSDHEILSPLSDQLNELLLITEQSFTECPRTRPFDLGDHFDIV</sequence>
<dbReference type="SUPFAM" id="SSF52047">
    <property type="entry name" value="RNI-like"/>
    <property type="match status" value="1"/>
</dbReference>
<dbReference type="HOGENOM" id="CLU_039635_0_1_1"/>
<comment type="subcellular location">
    <subcellularLocation>
        <location evidence="1">Cytoplasm</location>
    </subcellularLocation>
</comment>
<evidence type="ECO:0000256" key="7">
    <source>
        <dbReference type="SAM" id="SignalP"/>
    </source>
</evidence>
<evidence type="ECO:0000256" key="3">
    <source>
        <dbReference type="ARBA" id="ARBA00014228"/>
    </source>
</evidence>
<feature type="signal peptide" evidence="7">
    <location>
        <begin position="1"/>
        <end position="15"/>
    </location>
</feature>
<keyword evidence="4" id="KW-0963">Cytoplasm</keyword>
<dbReference type="Ensembl" id="ENSMODT00000034466.3">
    <property type="protein sequence ID" value="ENSMODP00000032887.3"/>
    <property type="gene ID" value="ENSMODG00000011150.4"/>
</dbReference>
<comment type="similarity">
    <text evidence="2">Belongs to the PRAME family. LRRC14 subfamily.</text>
</comment>
<dbReference type="PROSITE" id="PS51450">
    <property type="entry name" value="LRR"/>
    <property type="match status" value="1"/>
</dbReference>
<dbReference type="InParanoid" id="F7BY71"/>
<dbReference type="OrthoDB" id="9802850at2759"/>
<dbReference type="eggNOG" id="ENOG502QWSJ">
    <property type="taxonomic scope" value="Eukaryota"/>
</dbReference>
<dbReference type="GO" id="GO:0005737">
    <property type="term" value="C:cytoplasm"/>
    <property type="evidence" value="ECO:0007669"/>
    <property type="project" value="UniProtKB-SubCell"/>
</dbReference>
<evidence type="ECO:0000313" key="8">
    <source>
        <dbReference type="Ensembl" id="ENSMODP00000032887.3"/>
    </source>
</evidence>
<feature type="chain" id="PRO_5023923667" description="Leucine-rich repeat-containing protein 14" evidence="7">
    <location>
        <begin position="16"/>
        <end position="508"/>
    </location>
</feature>
<evidence type="ECO:0000256" key="5">
    <source>
        <dbReference type="ARBA" id="ARBA00022614"/>
    </source>
</evidence>
<dbReference type="InterPro" id="IPR050694">
    <property type="entry name" value="LRRC14/PRAME"/>
</dbReference>
<protein>
    <recommendedName>
        <fullName evidence="3">Leucine-rich repeat-containing protein 14</fullName>
    </recommendedName>
</protein>
<dbReference type="GeneID" id="107651925"/>
<keyword evidence="6" id="KW-0677">Repeat</keyword>
<dbReference type="InterPro" id="IPR032675">
    <property type="entry name" value="LRR_dom_sf"/>
</dbReference>
<evidence type="ECO:0000256" key="4">
    <source>
        <dbReference type="ARBA" id="ARBA00022490"/>
    </source>
</evidence>
<reference evidence="8" key="2">
    <citation type="submission" date="2025-08" db="UniProtKB">
        <authorList>
            <consortium name="Ensembl"/>
        </authorList>
    </citation>
    <scope>IDENTIFICATION</scope>
</reference>